<name>A0ABD2KJN3_9BILA</name>
<dbReference type="AlphaFoldDB" id="A0ABD2KJN3"/>
<proteinExistence type="predicted"/>
<keyword evidence="2" id="KW-0732">Signal</keyword>
<feature type="transmembrane region" description="Helical" evidence="1">
    <location>
        <begin position="285"/>
        <end position="309"/>
    </location>
</feature>
<organism evidence="3 4">
    <name type="scientific">Heterodera trifolii</name>
    <dbReference type="NCBI Taxonomy" id="157864"/>
    <lineage>
        <taxon>Eukaryota</taxon>
        <taxon>Metazoa</taxon>
        <taxon>Ecdysozoa</taxon>
        <taxon>Nematoda</taxon>
        <taxon>Chromadorea</taxon>
        <taxon>Rhabditida</taxon>
        <taxon>Tylenchina</taxon>
        <taxon>Tylenchomorpha</taxon>
        <taxon>Tylenchoidea</taxon>
        <taxon>Heteroderidae</taxon>
        <taxon>Heteroderinae</taxon>
        <taxon>Heterodera</taxon>
    </lineage>
</organism>
<accession>A0ABD2KJN3</accession>
<dbReference type="Proteomes" id="UP001620626">
    <property type="component" value="Unassembled WGS sequence"/>
</dbReference>
<keyword evidence="1" id="KW-0812">Transmembrane</keyword>
<gene>
    <name evidence="3" type="ORF">niasHT_021761</name>
</gene>
<protein>
    <submittedName>
        <fullName evidence="3">Uncharacterized protein</fullName>
    </submittedName>
</protein>
<reference evidence="3 4" key="1">
    <citation type="submission" date="2024-10" db="EMBL/GenBank/DDBJ databases">
        <authorList>
            <person name="Kim D."/>
        </authorList>
    </citation>
    <scope>NUCLEOTIDE SEQUENCE [LARGE SCALE GENOMIC DNA]</scope>
    <source>
        <strain evidence="3">BH-2024</strain>
    </source>
</reference>
<dbReference type="EMBL" id="JBICBT010000737">
    <property type="protein sequence ID" value="KAL3103061.1"/>
    <property type="molecule type" value="Genomic_DNA"/>
</dbReference>
<comment type="caution">
    <text evidence="3">The sequence shown here is derived from an EMBL/GenBank/DDBJ whole genome shotgun (WGS) entry which is preliminary data.</text>
</comment>
<keyword evidence="1" id="KW-0472">Membrane</keyword>
<feature type="signal peptide" evidence="2">
    <location>
        <begin position="1"/>
        <end position="22"/>
    </location>
</feature>
<sequence>MHDFGFALFFLFVSVHLLCSSALKCKKGTVLDTLDLGMNPKMNISVEECKAGYEYCAAVTCTKAGRAGFSRIQWYCAKIKSPPYECAERFTKLVEEYITYSNGHWCECHFGENGKEMDNEQFVLPPIPIGLMCKVGQFDENEIGQLSEGKCLHDDHYCYIAKCTKDNEYFKMVWDCTDRPKRDHITDQIGQKAAVTLYCDAMFGKKDMAMSNEHFTIEKLEEHVEMMNMMTTKKRRRVKKSTTITTPSTDLATTTMPTVTEQTVPATVEEATVTENNAPISPDNFLLLNIIPLAFVLHAFGAIFVGLHFNDV</sequence>
<feature type="chain" id="PRO_5044772926" evidence="2">
    <location>
        <begin position="23"/>
        <end position="312"/>
    </location>
</feature>
<evidence type="ECO:0000256" key="2">
    <source>
        <dbReference type="SAM" id="SignalP"/>
    </source>
</evidence>
<evidence type="ECO:0000313" key="3">
    <source>
        <dbReference type="EMBL" id="KAL3103061.1"/>
    </source>
</evidence>
<evidence type="ECO:0000313" key="4">
    <source>
        <dbReference type="Proteomes" id="UP001620626"/>
    </source>
</evidence>
<evidence type="ECO:0000256" key="1">
    <source>
        <dbReference type="SAM" id="Phobius"/>
    </source>
</evidence>
<keyword evidence="1" id="KW-1133">Transmembrane helix</keyword>
<keyword evidence="4" id="KW-1185">Reference proteome</keyword>